<evidence type="ECO:0000256" key="1">
    <source>
        <dbReference type="SAM" id="MobiDB-lite"/>
    </source>
</evidence>
<name>B9G811_ORYSJ</name>
<gene>
    <name evidence="2" type="ORF">OsJ_31079</name>
</gene>
<proteinExistence type="predicted"/>
<organism evidence="2">
    <name type="scientific">Oryza sativa subsp. japonica</name>
    <name type="common">Rice</name>
    <dbReference type="NCBI Taxonomy" id="39947"/>
    <lineage>
        <taxon>Eukaryota</taxon>
        <taxon>Viridiplantae</taxon>
        <taxon>Streptophyta</taxon>
        <taxon>Embryophyta</taxon>
        <taxon>Tracheophyta</taxon>
        <taxon>Spermatophyta</taxon>
        <taxon>Magnoliopsida</taxon>
        <taxon>Liliopsida</taxon>
        <taxon>Poales</taxon>
        <taxon>Poaceae</taxon>
        <taxon>BOP clade</taxon>
        <taxon>Oryzoideae</taxon>
        <taxon>Oryzeae</taxon>
        <taxon>Oryzinae</taxon>
        <taxon>Oryza</taxon>
        <taxon>Oryza sativa</taxon>
    </lineage>
</organism>
<dbReference type="AlphaFoldDB" id="B9G811"/>
<dbReference type="EMBL" id="CM000147">
    <property type="protein sequence ID" value="EEE50746.1"/>
    <property type="molecule type" value="Genomic_DNA"/>
</dbReference>
<dbReference type="Proteomes" id="UP000007752">
    <property type="component" value="Chromosome 10"/>
</dbReference>
<accession>B9G811</accession>
<protein>
    <submittedName>
        <fullName evidence="2">Uncharacterized protein</fullName>
    </submittedName>
</protein>
<reference evidence="2" key="1">
    <citation type="journal article" date="2005" name="PLoS Biol.">
        <title>The genomes of Oryza sativa: a history of duplications.</title>
        <authorList>
            <person name="Yu J."/>
            <person name="Wang J."/>
            <person name="Lin W."/>
            <person name="Li S."/>
            <person name="Li H."/>
            <person name="Zhou J."/>
            <person name="Ni P."/>
            <person name="Dong W."/>
            <person name="Hu S."/>
            <person name="Zeng C."/>
            <person name="Zhang J."/>
            <person name="Zhang Y."/>
            <person name="Li R."/>
            <person name="Xu Z."/>
            <person name="Li S."/>
            <person name="Li X."/>
            <person name="Zheng H."/>
            <person name="Cong L."/>
            <person name="Lin L."/>
            <person name="Yin J."/>
            <person name="Geng J."/>
            <person name="Li G."/>
            <person name="Shi J."/>
            <person name="Liu J."/>
            <person name="Lv H."/>
            <person name="Li J."/>
            <person name="Wang J."/>
            <person name="Deng Y."/>
            <person name="Ran L."/>
            <person name="Shi X."/>
            <person name="Wang X."/>
            <person name="Wu Q."/>
            <person name="Li C."/>
            <person name="Ren X."/>
            <person name="Wang J."/>
            <person name="Wang X."/>
            <person name="Li D."/>
            <person name="Liu D."/>
            <person name="Zhang X."/>
            <person name="Ji Z."/>
            <person name="Zhao W."/>
            <person name="Sun Y."/>
            <person name="Zhang Z."/>
            <person name="Bao J."/>
            <person name="Han Y."/>
            <person name="Dong L."/>
            <person name="Ji J."/>
            <person name="Chen P."/>
            <person name="Wu S."/>
            <person name="Liu J."/>
            <person name="Xiao Y."/>
            <person name="Bu D."/>
            <person name="Tan J."/>
            <person name="Yang L."/>
            <person name="Ye C."/>
            <person name="Zhang J."/>
            <person name="Xu J."/>
            <person name="Zhou Y."/>
            <person name="Yu Y."/>
            <person name="Zhang B."/>
            <person name="Zhuang S."/>
            <person name="Wei H."/>
            <person name="Liu B."/>
            <person name="Lei M."/>
            <person name="Yu H."/>
            <person name="Li Y."/>
            <person name="Xu H."/>
            <person name="Wei S."/>
            <person name="He X."/>
            <person name="Fang L."/>
            <person name="Zhang Z."/>
            <person name="Zhang Y."/>
            <person name="Huang X."/>
            <person name="Su Z."/>
            <person name="Tong W."/>
            <person name="Li J."/>
            <person name="Tong Z."/>
            <person name="Li S."/>
            <person name="Ye J."/>
            <person name="Wang L."/>
            <person name="Fang L."/>
            <person name="Lei T."/>
            <person name="Chen C."/>
            <person name="Chen H."/>
            <person name="Xu Z."/>
            <person name="Li H."/>
            <person name="Huang H."/>
            <person name="Zhang F."/>
            <person name="Xu H."/>
            <person name="Li N."/>
            <person name="Zhao C."/>
            <person name="Li S."/>
            <person name="Dong L."/>
            <person name="Huang Y."/>
            <person name="Li L."/>
            <person name="Xi Y."/>
            <person name="Qi Q."/>
            <person name="Li W."/>
            <person name="Zhang B."/>
            <person name="Hu W."/>
            <person name="Zhang Y."/>
            <person name="Tian X."/>
            <person name="Jiao Y."/>
            <person name="Liang X."/>
            <person name="Jin J."/>
            <person name="Gao L."/>
            <person name="Zheng W."/>
            <person name="Hao B."/>
            <person name="Liu S."/>
            <person name="Wang W."/>
            <person name="Yuan L."/>
            <person name="Cao M."/>
            <person name="McDermott J."/>
            <person name="Samudrala R."/>
            <person name="Wang J."/>
            <person name="Wong G.K."/>
            <person name="Yang H."/>
        </authorList>
    </citation>
    <scope>NUCLEOTIDE SEQUENCE [LARGE SCALE GENOMIC DNA]</scope>
</reference>
<feature type="region of interest" description="Disordered" evidence="1">
    <location>
        <begin position="172"/>
        <end position="192"/>
    </location>
</feature>
<evidence type="ECO:0000313" key="2">
    <source>
        <dbReference type="EMBL" id="EEE50746.1"/>
    </source>
</evidence>
<reference evidence="2" key="2">
    <citation type="submission" date="2008-12" db="EMBL/GenBank/DDBJ databases">
        <title>Improved gene annotation of the rice (Oryza sativa) genomes.</title>
        <authorList>
            <person name="Wang J."/>
            <person name="Li R."/>
            <person name="Fan W."/>
            <person name="Huang Q."/>
            <person name="Zhang J."/>
            <person name="Zhou Y."/>
            <person name="Hu Y."/>
            <person name="Zi S."/>
            <person name="Li J."/>
            <person name="Ni P."/>
            <person name="Zheng H."/>
            <person name="Zhang Y."/>
            <person name="Zhao M."/>
            <person name="Hao Q."/>
            <person name="McDermott J."/>
            <person name="Samudrala R."/>
            <person name="Kristiansen K."/>
            <person name="Wong G.K.-S."/>
        </authorList>
    </citation>
    <scope>NUCLEOTIDE SEQUENCE</scope>
</reference>
<sequence>MVATTGKGEEKKTLTLALEEEARGRKAACSPEIIWRPEESAVPSPSPPGRAAPAVASSLHRRLLEENFHAASGDDLFPGLEKRETPWWAGLKSAAVLNRTHNFAWAGIFFLAGVIHGDWDPIPAGNGPTEQGLTGGIGDQTPKSIGPGRVRAVHWWPPFRPRAGAPLRRRDMERTGRTTSVAGNEEAESGVAERSVEVDRELVRVEAIDDIALEQGLVIVFSVSVVEEIEQGSDRGMAWLVLDLARSRM</sequence>